<dbReference type="EMBL" id="BGOW01000005">
    <property type="protein sequence ID" value="GBL45075.1"/>
    <property type="molecule type" value="Genomic_DNA"/>
</dbReference>
<evidence type="ECO:0000259" key="2">
    <source>
        <dbReference type="Pfam" id="PF18790"/>
    </source>
</evidence>
<feature type="domain" description="KfrB" evidence="2">
    <location>
        <begin position="850"/>
        <end position="903"/>
    </location>
</feature>
<keyword evidence="5" id="KW-1185">Reference proteome</keyword>
<protein>
    <submittedName>
        <fullName evidence="4">Uncharacterized protein</fullName>
    </submittedName>
</protein>
<dbReference type="RefSeq" id="WP_124703916.1">
    <property type="nucleotide sequence ID" value="NZ_BGOW01000005.1"/>
</dbReference>
<dbReference type="OrthoDB" id="279005at2"/>
<evidence type="ECO:0000313" key="5">
    <source>
        <dbReference type="Proteomes" id="UP000286806"/>
    </source>
</evidence>
<accession>A0A401JBL3</accession>
<name>A0A401JBL3_9PROT</name>
<gene>
    <name evidence="4" type="ORF">SFMTTN_0879</name>
</gene>
<dbReference type="AlphaFoldDB" id="A0A401JBL3"/>
<proteinExistence type="predicted"/>
<evidence type="ECO:0000259" key="3">
    <source>
        <dbReference type="Pfam" id="PF18821"/>
    </source>
</evidence>
<dbReference type="Proteomes" id="UP000286806">
    <property type="component" value="Unassembled WGS sequence"/>
</dbReference>
<dbReference type="InterPro" id="IPR040677">
    <property type="entry name" value="LPD7"/>
</dbReference>
<dbReference type="InterPro" id="IPR040782">
    <property type="entry name" value="KfrB"/>
</dbReference>
<comment type="caution">
    <text evidence="4">The sequence shown here is derived from an EMBL/GenBank/DDBJ whole genome shotgun (WGS) entry which is preliminary data.</text>
</comment>
<dbReference type="Pfam" id="PF18821">
    <property type="entry name" value="LPD7"/>
    <property type="match status" value="1"/>
</dbReference>
<evidence type="ECO:0000313" key="4">
    <source>
        <dbReference type="EMBL" id="GBL45075.1"/>
    </source>
</evidence>
<organism evidence="4 5">
    <name type="scientific">Sulfuriferula multivorans</name>
    <dbReference type="NCBI Taxonomy" id="1559896"/>
    <lineage>
        <taxon>Bacteria</taxon>
        <taxon>Pseudomonadati</taxon>
        <taxon>Pseudomonadota</taxon>
        <taxon>Betaproteobacteria</taxon>
        <taxon>Nitrosomonadales</taxon>
        <taxon>Sulfuricellaceae</taxon>
        <taxon>Sulfuriferula</taxon>
    </lineage>
</organism>
<reference evidence="4 5" key="1">
    <citation type="journal article" date="2019" name="Front. Microbiol.">
        <title>Genomes of Neutrophilic Sulfur-Oxidizing Chemolithoautotrophs Representing 9 Proteobacterial Species From 8 Genera.</title>
        <authorList>
            <person name="Watanabe T."/>
            <person name="Kojima H."/>
            <person name="Umezawa K."/>
            <person name="Hori C."/>
            <person name="Takasuka T.E."/>
            <person name="Kato Y."/>
            <person name="Fukui M."/>
        </authorList>
    </citation>
    <scope>NUCLEOTIDE SEQUENCE [LARGE SCALE GENOMIC DNA]</scope>
    <source>
        <strain evidence="4 5">TTN</strain>
    </source>
</reference>
<feature type="domain" description="Large polyvalent protein-associated" evidence="3">
    <location>
        <begin position="695"/>
        <end position="782"/>
    </location>
</feature>
<sequence>MLIRIRGGNDGVKAYLENGQKNGRQFNRDELDERVVLAGDLEICDAVIQSITSKANRYDHITLAFKEDFIETSALRLITEEFRQFAFAAHGDDEYSFYAEAHNPKIKSYADLATGKRVERKPHIHIVIPSRNLLTGQSLRYFGQDKTIEAFIDALQEHINRKYGLASPKDHRRLKITDASEMISRYKGDEFKGANRQLKEQLLNAMVDHDIVTFAGFHELLNQHGAVVVRKGRDGDYLNVTLPDANKGINLKESVFSREFIELPTSEKLQRLNQTTPLRYESGPAGRRSDDAIQAKLAVWHDTKARQIKYLHSAGKIYKQEYQPADWATCRAILSREEAAFNHKHRQENHERPDAGALIARIGKNLDAAERHIGAARASLGTLGSIEHARGFLAARTALRAVAAGEPGYDRDQVAGQQRVRFQVIRRRADNMIGQLCTEPLARQQISKAAELAEFKKIRTHLEAHRLLDYLSKTHGLMPEKYDITQGPDGSPRIRCGHRHLNVSDFLTREMNLPWHEAAPILRECYAAQRAKMRNEPARPADNSSKHLWQAFQEWKREVHAPQAKNAWQRQQQSERERRAVIKADWQRDSSGIHADHTLFTAQRRAALSVARMARAVAEQKLRGQIAIERADHRQKYPKRHYDLYPQFLVTCAEQGDEQALAELRRKYVEALPEGDYIQPAATHEATRHTVLQSLSYRIHRNGDVTYTLKGQAALTDTGQVVKVLQSTDRDVIETALRLAQAKFGEKLSIHGSAEFKLRVVEIAVQKNMRVVFVDPVLEAHRLRLVSERMAVWATMKHRPQHQPTTQHPKPPAPRVQSTQEAPVALAVEQFHTTALIATFANKPARANGRYLGPIKREDAYYLYQDVGMGELVRHAKADLAKNNRGLPKNGTDVDIRYDASRHVQQVRELQRSRGIRR</sequence>
<evidence type="ECO:0000256" key="1">
    <source>
        <dbReference type="SAM" id="MobiDB-lite"/>
    </source>
</evidence>
<feature type="region of interest" description="Disordered" evidence="1">
    <location>
        <begin position="797"/>
        <end position="820"/>
    </location>
</feature>
<dbReference type="Pfam" id="PF18790">
    <property type="entry name" value="KfrB"/>
    <property type="match status" value="1"/>
</dbReference>